<dbReference type="AlphaFoldDB" id="A0A0N9N6W3"/>
<name>A0A0N9N6W3_9ACTN</name>
<protein>
    <submittedName>
        <fullName evidence="1">Polyketide cyclase</fullName>
    </submittedName>
</protein>
<dbReference type="SUPFAM" id="SSF55961">
    <property type="entry name" value="Bet v1-like"/>
    <property type="match status" value="1"/>
</dbReference>
<dbReference type="InterPro" id="IPR023393">
    <property type="entry name" value="START-like_dom_sf"/>
</dbReference>
<accession>A0A0N9N6W3</accession>
<dbReference type="PATRIC" id="fig|1136941.3.peg.4063"/>
<sequence length="144" mass="15446">MGRIEFSKTVSADPAALWTVMANPATWSDWFSIHERWMEEPPATLEAGSRLTVKILMLGMANKLEWTVDAVDAPTSMTLSGTGMAGVKVQFAFTVTPVDGCSEIQISGDFEGALIKGALGKAVEKDGRKQLEKSVTALENLALA</sequence>
<dbReference type="CDD" id="cd07812">
    <property type="entry name" value="SRPBCC"/>
    <property type="match status" value="1"/>
</dbReference>
<organism evidence="1 2">
    <name type="scientific">Gordonia phthalatica</name>
    <dbReference type="NCBI Taxonomy" id="1136941"/>
    <lineage>
        <taxon>Bacteria</taxon>
        <taxon>Bacillati</taxon>
        <taxon>Actinomycetota</taxon>
        <taxon>Actinomycetes</taxon>
        <taxon>Mycobacteriales</taxon>
        <taxon>Gordoniaceae</taxon>
        <taxon>Gordonia</taxon>
    </lineage>
</organism>
<reference evidence="1 2" key="2">
    <citation type="journal article" date="2017" name="Int. J. Syst. Evol. Microbiol.">
        <title>Gordonia phthalatica sp. nov., a di-n-butyl phthalate-degrading bacterium isolated from activated sludge.</title>
        <authorList>
            <person name="Jin D."/>
            <person name="Kong X."/>
            <person name="Jia M."/>
            <person name="Yu X."/>
            <person name="Wang X."/>
            <person name="Zhuang X."/>
            <person name="Deng Y."/>
            <person name="Bai Z."/>
        </authorList>
    </citation>
    <scope>NUCLEOTIDE SEQUENCE [LARGE SCALE GENOMIC DNA]</scope>
    <source>
        <strain evidence="1 2">QH-11</strain>
    </source>
</reference>
<evidence type="ECO:0000313" key="2">
    <source>
        <dbReference type="Proteomes" id="UP000063789"/>
    </source>
</evidence>
<proteinExistence type="predicted"/>
<dbReference type="KEGG" id="goq:ACH46_19840"/>
<dbReference type="Pfam" id="PF10604">
    <property type="entry name" value="Polyketide_cyc2"/>
    <property type="match status" value="1"/>
</dbReference>
<reference evidence="2" key="1">
    <citation type="submission" date="2015-06" db="EMBL/GenBank/DDBJ databases">
        <title>Complete genome sequence and metabolic analysis of phthalate degradation pathway in Gordonia sp. QH-11.</title>
        <authorList>
            <person name="Jin D."/>
            <person name="Kong X."/>
            <person name="Bai Z."/>
        </authorList>
    </citation>
    <scope>NUCLEOTIDE SEQUENCE [LARGE SCALE GENOMIC DNA]</scope>
    <source>
        <strain evidence="2">QH-11</strain>
    </source>
</reference>
<dbReference type="OrthoDB" id="4569164at2"/>
<gene>
    <name evidence="1" type="ORF">ACH46_19840</name>
</gene>
<dbReference type="Proteomes" id="UP000063789">
    <property type="component" value="Chromosome"/>
</dbReference>
<dbReference type="EMBL" id="CP011853">
    <property type="protein sequence ID" value="ALG86325.1"/>
    <property type="molecule type" value="Genomic_DNA"/>
</dbReference>
<dbReference type="InterPro" id="IPR019587">
    <property type="entry name" value="Polyketide_cyclase/dehydratase"/>
</dbReference>
<evidence type="ECO:0000313" key="1">
    <source>
        <dbReference type="EMBL" id="ALG86325.1"/>
    </source>
</evidence>
<keyword evidence="2" id="KW-1185">Reference proteome</keyword>
<dbReference type="STRING" id="1136941.ACH46_19840"/>
<dbReference type="RefSeq" id="WP_062394520.1">
    <property type="nucleotide sequence ID" value="NZ_CP011853.1"/>
</dbReference>
<dbReference type="Gene3D" id="3.30.530.20">
    <property type="match status" value="1"/>
</dbReference>